<dbReference type="Proteomes" id="UP000187013">
    <property type="component" value="Unassembled WGS sequence"/>
</dbReference>
<dbReference type="EMBL" id="BDGX01000033">
    <property type="protein sequence ID" value="GAV52524.1"/>
    <property type="molecule type" value="Genomic_DNA"/>
</dbReference>
<dbReference type="InterPro" id="IPR020195">
    <property type="entry name" value="SWR1_Swc7"/>
</dbReference>
<dbReference type="Pfam" id="PF17330">
    <property type="entry name" value="SWC7"/>
    <property type="match status" value="1"/>
</dbReference>
<comment type="caution">
    <text evidence="1">The sequence shown here is derived from an EMBL/GenBank/DDBJ whole genome shotgun (WGS) entry which is preliminary data.</text>
</comment>
<dbReference type="AlphaFoldDB" id="A0A1Q3A9W9"/>
<protein>
    <recommendedName>
        <fullName evidence="3">SWR1-complex protein 7</fullName>
    </recommendedName>
</protein>
<reference evidence="1 2" key="1">
    <citation type="submission" date="2016-08" db="EMBL/GenBank/DDBJ databases">
        <title>Draft genome sequence of allopolyploid Zygosaccharomyces rouxii.</title>
        <authorList>
            <person name="Watanabe J."/>
            <person name="Uehara K."/>
            <person name="Mogi Y."/>
            <person name="Tsukioka Y."/>
        </authorList>
    </citation>
    <scope>NUCLEOTIDE SEQUENCE [LARGE SCALE GENOMIC DNA]</scope>
    <source>
        <strain evidence="1 2">NBRC 110957</strain>
    </source>
</reference>
<sequence length="127" mass="14875">MDYPSNVKLLLLQILLRRQQALAHQDKSLSLPQLLKEPIVDRESLQEFQSHKVVQLYSPGLCTVSLRTLKSMVSELFERGLPYKTEGPDEPITIIKLAEYYYSERIQEIQDVQMPRLREQMFQQLQG</sequence>
<evidence type="ECO:0008006" key="3">
    <source>
        <dbReference type="Google" id="ProtNLM"/>
    </source>
</evidence>
<accession>A0A1Q3A9W9</accession>
<name>A0A1Q3A9W9_ZYGRO</name>
<evidence type="ECO:0000313" key="2">
    <source>
        <dbReference type="Proteomes" id="UP000187013"/>
    </source>
</evidence>
<proteinExistence type="predicted"/>
<evidence type="ECO:0000313" key="1">
    <source>
        <dbReference type="EMBL" id="GAV52524.1"/>
    </source>
</evidence>
<organism evidence="1 2">
    <name type="scientific">Zygosaccharomyces rouxii</name>
    <dbReference type="NCBI Taxonomy" id="4956"/>
    <lineage>
        <taxon>Eukaryota</taxon>
        <taxon>Fungi</taxon>
        <taxon>Dikarya</taxon>
        <taxon>Ascomycota</taxon>
        <taxon>Saccharomycotina</taxon>
        <taxon>Saccharomycetes</taxon>
        <taxon>Saccharomycetales</taxon>
        <taxon>Saccharomycetaceae</taxon>
        <taxon>Zygosaccharomyces</taxon>
    </lineage>
</organism>
<dbReference type="OrthoDB" id="4067990at2759"/>
<gene>
    <name evidence="1" type="ORF">ZYGR_0AG05150</name>
</gene>